<dbReference type="Proteomes" id="UP001163203">
    <property type="component" value="Chromosome"/>
</dbReference>
<evidence type="ECO:0000313" key="2">
    <source>
        <dbReference type="EMBL" id="WAL67221.1"/>
    </source>
</evidence>
<keyword evidence="3" id="KW-1185">Reference proteome</keyword>
<protein>
    <submittedName>
        <fullName evidence="2">Uncharacterized protein</fullName>
    </submittedName>
</protein>
<reference evidence="2" key="1">
    <citation type="submission" date="2022-11" db="EMBL/GenBank/DDBJ databases">
        <authorList>
            <person name="Mo P."/>
        </authorList>
    </citation>
    <scope>NUCLEOTIDE SEQUENCE</scope>
    <source>
        <strain evidence="2">HUAS 11-8</strain>
    </source>
</reference>
<feature type="coiled-coil region" evidence="1">
    <location>
        <begin position="80"/>
        <end position="107"/>
    </location>
</feature>
<gene>
    <name evidence="2" type="ORF">ORV05_05380</name>
</gene>
<dbReference type="EMBL" id="CP113836">
    <property type="protein sequence ID" value="WAL67221.1"/>
    <property type="molecule type" value="Genomic_DNA"/>
</dbReference>
<organism evidence="2 3">
    <name type="scientific">Amycolatopsis cynarae</name>
    <dbReference type="NCBI Taxonomy" id="2995223"/>
    <lineage>
        <taxon>Bacteria</taxon>
        <taxon>Bacillati</taxon>
        <taxon>Actinomycetota</taxon>
        <taxon>Actinomycetes</taxon>
        <taxon>Pseudonocardiales</taxon>
        <taxon>Pseudonocardiaceae</taxon>
        <taxon>Amycolatopsis</taxon>
    </lineage>
</organism>
<dbReference type="RefSeq" id="WP_268757344.1">
    <property type="nucleotide sequence ID" value="NZ_CP113836.1"/>
</dbReference>
<keyword evidence="1" id="KW-0175">Coiled coil</keyword>
<proteinExistence type="predicted"/>
<name>A0ABY7B4W2_9PSEU</name>
<evidence type="ECO:0000313" key="3">
    <source>
        <dbReference type="Proteomes" id="UP001163203"/>
    </source>
</evidence>
<sequence>MTTTEATPEARIEQRSAQLARIDARCEEISQALGALEEHFTAAIAAGESTTDLSGQRRELLDEAADLDRATVEVRRHLDAAQAEITERETRARLAEVRAQLDEHTAQAHTRAETLGERLEGFVAALVDAARAAVEAVAEVDDDEREVARLLGLEQSLAEQVGEQPRQRLPEPRVTGYSFGQPILEQDGYRTGIPERVVAEPRVLALSRKGPTEALRALAEAAERHLPTIHHLYFS</sequence>
<accession>A0ABY7B4W2</accession>
<evidence type="ECO:0000256" key="1">
    <source>
        <dbReference type="SAM" id="Coils"/>
    </source>
</evidence>